<name>A0A1I0P4C6_9BACT</name>
<dbReference type="EMBL" id="FOJG01000001">
    <property type="protein sequence ID" value="SEW09087.1"/>
    <property type="molecule type" value="Genomic_DNA"/>
</dbReference>
<reference evidence="9" key="1">
    <citation type="submission" date="2016-10" db="EMBL/GenBank/DDBJ databases">
        <authorList>
            <person name="Varghese N."/>
            <person name="Submissions S."/>
        </authorList>
    </citation>
    <scope>NUCLEOTIDE SEQUENCE [LARGE SCALE GENOMIC DNA]</scope>
    <source>
        <strain evidence="9">DSM 3695</strain>
    </source>
</reference>
<keyword evidence="6 7" id="KW-0720">Serine protease</keyword>
<dbReference type="STRING" id="29529.SAMN04488122_0551"/>
<evidence type="ECO:0000256" key="7">
    <source>
        <dbReference type="RuleBase" id="RU366067"/>
    </source>
</evidence>
<keyword evidence="4 7" id="KW-0732">Signal</keyword>
<dbReference type="EC" id="3.4.14.-" evidence="7"/>
<dbReference type="InterPro" id="IPR019500">
    <property type="entry name" value="Pep_S46"/>
</dbReference>
<dbReference type="PANTHER" id="PTHR38469:SF1">
    <property type="entry name" value="PERIPLASMIC PEPTIDASE SUBFAMILY S1B"/>
    <property type="match status" value="1"/>
</dbReference>
<comment type="function">
    <text evidence="7">Catalyzes the removal of dipeptides from the N-terminus of oligopeptides.</text>
</comment>
<comment type="similarity">
    <text evidence="1 7">Belongs to the peptidase S46 family.</text>
</comment>
<evidence type="ECO:0000256" key="6">
    <source>
        <dbReference type="ARBA" id="ARBA00022825"/>
    </source>
</evidence>
<dbReference type="Proteomes" id="UP000199310">
    <property type="component" value="Unassembled WGS sequence"/>
</dbReference>
<dbReference type="InterPro" id="IPR009003">
    <property type="entry name" value="Peptidase_S1_PA"/>
</dbReference>
<dbReference type="AlphaFoldDB" id="A0A1I0P4C6"/>
<keyword evidence="9" id="KW-1185">Reference proteome</keyword>
<dbReference type="GO" id="GO:0043171">
    <property type="term" value="P:peptide catabolic process"/>
    <property type="evidence" value="ECO:0007669"/>
    <property type="project" value="UniProtKB-UniRule"/>
</dbReference>
<evidence type="ECO:0000256" key="4">
    <source>
        <dbReference type="ARBA" id="ARBA00022729"/>
    </source>
</evidence>
<dbReference type="Gene3D" id="2.40.10.10">
    <property type="entry name" value="Trypsin-like serine proteases"/>
    <property type="match status" value="1"/>
</dbReference>
<accession>A0A1I0P4C6</accession>
<gene>
    <name evidence="8" type="ORF">SAMN04488122_0551</name>
</gene>
<dbReference type="GO" id="GO:0070009">
    <property type="term" value="F:serine-type aminopeptidase activity"/>
    <property type="evidence" value="ECO:0007669"/>
    <property type="project" value="UniProtKB-UniRule"/>
</dbReference>
<dbReference type="GO" id="GO:0008239">
    <property type="term" value="F:dipeptidyl-peptidase activity"/>
    <property type="evidence" value="ECO:0007669"/>
    <property type="project" value="UniProtKB-UniRule"/>
</dbReference>
<dbReference type="SUPFAM" id="SSF50494">
    <property type="entry name" value="Trypsin-like serine proteases"/>
    <property type="match status" value="1"/>
</dbReference>
<dbReference type="RefSeq" id="WP_089890226.1">
    <property type="nucleotide sequence ID" value="NZ_FOJG01000001.1"/>
</dbReference>
<dbReference type="GO" id="GO:0006508">
    <property type="term" value="P:proteolysis"/>
    <property type="evidence" value="ECO:0007669"/>
    <property type="project" value="UniProtKB-KW"/>
</dbReference>
<organism evidence="8 9">
    <name type="scientific">Chitinophaga arvensicola</name>
    <dbReference type="NCBI Taxonomy" id="29529"/>
    <lineage>
        <taxon>Bacteria</taxon>
        <taxon>Pseudomonadati</taxon>
        <taxon>Bacteroidota</taxon>
        <taxon>Chitinophagia</taxon>
        <taxon>Chitinophagales</taxon>
        <taxon>Chitinophagaceae</taxon>
        <taxon>Chitinophaga</taxon>
    </lineage>
</organism>
<proteinExistence type="inferred from homology"/>
<evidence type="ECO:0000256" key="5">
    <source>
        <dbReference type="ARBA" id="ARBA00022801"/>
    </source>
</evidence>
<dbReference type="PANTHER" id="PTHR38469">
    <property type="entry name" value="PERIPLASMIC PEPTIDASE SUBFAMILY S1B"/>
    <property type="match status" value="1"/>
</dbReference>
<evidence type="ECO:0000256" key="3">
    <source>
        <dbReference type="ARBA" id="ARBA00022670"/>
    </source>
</evidence>
<keyword evidence="3 7" id="KW-0645">Protease</keyword>
<sequence length="720" mass="80554">MRKKLLVLLLLLSVSIKWAKADEGMWLPYLLGQQTYNDMVKKGLKLTKEQLYSINKASLKDAIVIFGGGCTGEIVSNEGLIFTNHHCGYGAIAAASSVEHNYLKNGFYAKNKQEEITSPMLSVQFLVRVEDVSKQVEDALKGLDGAARAQKEQQVYSEIITKTTTGNGYEAKVVPMFKGNQYLLFVYERYKDIRLVGTPPESVGKFGGDTDNWEWPRHTGDFSVFRVYTGKDGKPAPYAADNVPLKPKHFLPVSIKGVKENDYAMIFGYPGGTNRYETSYGIQLKTAIENPSLVNLRDVRLKAMFEQMKKDPAVKLQLASSYAGIANYWKFFDGETKQLEKHGVLADKQKQEAAFAKWAQDKPEFAGILRDYEAAYKAWTPYAKQRAYLNEGILGSPVASFAASLMSVERALVTPGAAKDAVKQATDAADKARKAFLEGENKPSDQKILAATCHMYYTDISKDQQPIGFYDGLKAKYGPLDEDKTYNTWAAALMSNTIIFDDAKWNAFIANPDAVTLQNDPVFAYASAFVKNYVGKYLPLYNQFNAKNTDLGRAYLKGVMQMSPNANRYPDANFTMRLSYGQVKPYSPRDAVHYDYVTTMKGVIEKYVPGDYEFDLPENYVDLYNKKDFGQYKDAKRNDIVVGFITTNDITGGNSGSPVINANGELIGLAFDGNYEALSHKIQFDSEFNRTICVDVRYVLWCIEKLGGAKNIINELKLVK</sequence>
<evidence type="ECO:0000256" key="1">
    <source>
        <dbReference type="ARBA" id="ARBA00010491"/>
    </source>
</evidence>
<evidence type="ECO:0000256" key="2">
    <source>
        <dbReference type="ARBA" id="ARBA00022438"/>
    </source>
</evidence>
<feature type="signal peptide" evidence="7">
    <location>
        <begin position="1"/>
        <end position="19"/>
    </location>
</feature>
<dbReference type="Pfam" id="PF10459">
    <property type="entry name" value="Peptidase_S46"/>
    <property type="match status" value="1"/>
</dbReference>
<protein>
    <recommendedName>
        <fullName evidence="7">Dipeptidyl-peptidase</fullName>
        <ecNumber evidence="7">3.4.14.-</ecNumber>
    </recommendedName>
</protein>
<evidence type="ECO:0000313" key="8">
    <source>
        <dbReference type="EMBL" id="SEW09087.1"/>
    </source>
</evidence>
<dbReference type="InterPro" id="IPR043504">
    <property type="entry name" value="Peptidase_S1_PA_chymotrypsin"/>
</dbReference>
<keyword evidence="2 7" id="KW-0031">Aminopeptidase</keyword>
<feature type="chain" id="PRO_5023109462" description="Dipeptidyl-peptidase" evidence="7">
    <location>
        <begin position="20"/>
        <end position="720"/>
    </location>
</feature>
<evidence type="ECO:0000313" key="9">
    <source>
        <dbReference type="Proteomes" id="UP000199310"/>
    </source>
</evidence>
<keyword evidence="5 7" id="KW-0378">Hydrolase</keyword>
<dbReference type="OrthoDB" id="9805367at2"/>